<dbReference type="AlphaFoldDB" id="M2XHN8"/>
<sequence>MATSTLSVIPLPQLSACQACLCKQPGKKTRWHDLNCINDAGQALFSDTSRLKAVAFAFAPTPGRGLQGERAYEVRIGRTNLNGSVAFLLTTPSPRVTSRASFVSFHSHIRVPVPTRSLLYISITMYYPFALLLSFLPAVQVHATKTKNHDTTIIKRDAQCHTLYERAAEPTQYAILAEPIASYIFSVDTPDSRMDATSTARELRCTNTHVTRPTVTVVIPSAVQSTLIKVATSESVTDSYNNQSSTSDPTATDLTKTDLVTALVVPSTEGVLTRVRMLFSIWQG</sequence>
<dbReference type="Proteomes" id="UP000016933">
    <property type="component" value="Unassembled WGS sequence"/>
</dbReference>
<evidence type="ECO:0000313" key="1">
    <source>
        <dbReference type="EMBL" id="EME38962.1"/>
    </source>
</evidence>
<reference evidence="2" key="1">
    <citation type="journal article" date="2012" name="PLoS Genet.">
        <title>The genomes of the fungal plant pathogens Cladosporium fulvum and Dothistroma septosporum reveal adaptation to different hosts and lifestyles but also signatures of common ancestry.</title>
        <authorList>
            <person name="de Wit P.J.G.M."/>
            <person name="van der Burgt A."/>
            <person name="Oekmen B."/>
            <person name="Stergiopoulos I."/>
            <person name="Abd-Elsalam K.A."/>
            <person name="Aerts A.L."/>
            <person name="Bahkali A.H."/>
            <person name="Beenen H.G."/>
            <person name="Chettri P."/>
            <person name="Cox M.P."/>
            <person name="Datema E."/>
            <person name="de Vries R.P."/>
            <person name="Dhillon B."/>
            <person name="Ganley A.R."/>
            <person name="Griffiths S.A."/>
            <person name="Guo Y."/>
            <person name="Hamelin R.C."/>
            <person name="Henrissat B."/>
            <person name="Kabir M.S."/>
            <person name="Jashni M.K."/>
            <person name="Kema G."/>
            <person name="Klaubauf S."/>
            <person name="Lapidus A."/>
            <person name="Levasseur A."/>
            <person name="Lindquist E."/>
            <person name="Mehrabi R."/>
            <person name="Ohm R.A."/>
            <person name="Owen T.J."/>
            <person name="Salamov A."/>
            <person name="Schwelm A."/>
            <person name="Schijlen E."/>
            <person name="Sun H."/>
            <person name="van den Burg H.A."/>
            <person name="van Ham R.C.H.J."/>
            <person name="Zhang S."/>
            <person name="Goodwin S.B."/>
            <person name="Grigoriev I.V."/>
            <person name="Collemare J."/>
            <person name="Bradshaw R.E."/>
        </authorList>
    </citation>
    <scope>NUCLEOTIDE SEQUENCE [LARGE SCALE GENOMIC DNA]</scope>
    <source>
        <strain evidence="2">NZE10 / CBS 128990</strain>
    </source>
</reference>
<accession>M2XHN8</accession>
<keyword evidence="2" id="KW-1185">Reference proteome</keyword>
<dbReference type="HOGENOM" id="CLU_980134_0_0_1"/>
<evidence type="ECO:0000313" key="2">
    <source>
        <dbReference type="Proteomes" id="UP000016933"/>
    </source>
</evidence>
<dbReference type="EMBL" id="KB446546">
    <property type="protein sequence ID" value="EME38962.1"/>
    <property type="molecule type" value="Genomic_DNA"/>
</dbReference>
<proteinExistence type="predicted"/>
<name>M2XHN8_DOTSN</name>
<reference evidence="1 2" key="2">
    <citation type="journal article" date="2012" name="PLoS Pathog.">
        <title>Diverse lifestyles and strategies of plant pathogenesis encoded in the genomes of eighteen Dothideomycetes fungi.</title>
        <authorList>
            <person name="Ohm R.A."/>
            <person name="Feau N."/>
            <person name="Henrissat B."/>
            <person name="Schoch C.L."/>
            <person name="Horwitz B.A."/>
            <person name="Barry K.W."/>
            <person name="Condon B.J."/>
            <person name="Copeland A.C."/>
            <person name="Dhillon B."/>
            <person name="Glaser F."/>
            <person name="Hesse C.N."/>
            <person name="Kosti I."/>
            <person name="LaButti K."/>
            <person name="Lindquist E.A."/>
            <person name="Lucas S."/>
            <person name="Salamov A.A."/>
            <person name="Bradshaw R.E."/>
            <person name="Ciuffetti L."/>
            <person name="Hamelin R.C."/>
            <person name="Kema G.H.J."/>
            <person name="Lawrence C."/>
            <person name="Scott J.A."/>
            <person name="Spatafora J.W."/>
            <person name="Turgeon B.G."/>
            <person name="de Wit P.J.G.M."/>
            <person name="Zhong S."/>
            <person name="Goodwin S.B."/>
            <person name="Grigoriev I.V."/>
        </authorList>
    </citation>
    <scope>NUCLEOTIDE SEQUENCE [LARGE SCALE GENOMIC DNA]</scope>
    <source>
        <strain evidence="2">NZE10 / CBS 128990</strain>
    </source>
</reference>
<organism evidence="1 2">
    <name type="scientific">Dothistroma septosporum (strain NZE10 / CBS 128990)</name>
    <name type="common">Red band needle blight fungus</name>
    <name type="synonym">Mycosphaerella pini</name>
    <dbReference type="NCBI Taxonomy" id="675120"/>
    <lineage>
        <taxon>Eukaryota</taxon>
        <taxon>Fungi</taxon>
        <taxon>Dikarya</taxon>
        <taxon>Ascomycota</taxon>
        <taxon>Pezizomycotina</taxon>
        <taxon>Dothideomycetes</taxon>
        <taxon>Dothideomycetidae</taxon>
        <taxon>Mycosphaerellales</taxon>
        <taxon>Mycosphaerellaceae</taxon>
        <taxon>Dothistroma</taxon>
    </lineage>
</organism>
<gene>
    <name evidence="1" type="ORF">DOTSEDRAFT_39155</name>
</gene>
<protein>
    <submittedName>
        <fullName evidence="1">Uncharacterized protein</fullName>
    </submittedName>
</protein>